<dbReference type="InterPro" id="IPR011623">
    <property type="entry name" value="7TMR_DISM_rcpt_extracell_dom1"/>
</dbReference>
<keyword evidence="4" id="KW-1133">Transmembrane helix</keyword>
<keyword evidence="7" id="KW-1185">Reference proteome</keyword>
<dbReference type="CDD" id="cd01949">
    <property type="entry name" value="GGDEF"/>
    <property type="match status" value="1"/>
</dbReference>
<dbReference type="Gene3D" id="3.30.70.270">
    <property type="match status" value="1"/>
</dbReference>
<dbReference type="Pfam" id="PF07696">
    <property type="entry name" value="7TMR-DISMED2"/>
    <property type="match status" value="1"/>
</dbReference>
<evidence type="ECO:0000313" key="6">
    <source>
        <dbReference type="EMBL" id="TKI70415.1"/>
    </source>
</evidence>
<dbReference type="InterPro" id="IPR029787">
    <property type="entry name" value="Nucleotide_cyclase"/>
</dbReference>
<dbReference type="OrthoDB" id="5457582at2"/>
<dbReference type="PANTHER" id="PTHR45138">
    <property type="entry name" value="REGULATORY COMPONENTS OF SENSORY TRANSDUCTION SYSTEM"/>
    <property type="match status" value="1"/>
</dbReference>
<comment type="catalytic activity">
    <reaction evidence="2">
        <text>2 GTP = 3',3'-c-di-GMP + 2 diphosphate</text>
        <dbReference type="Rhea" id="RHEA:24898"/>
        <dbReference type="ChEBI" id="CHEBI:33019"/>
        <dbReference type="ChEBI" id="CHEBI:37565"/>
        <dbReference type="ChEBI" id="CHEBI:58805"/>
        <dbReference type="EC" id="2.7.7.65"/>
    </reaction>
</comment>
<feature type="transmembrane region" description="Helical" evidence="4">
    <location>
        <begin position="251"/>
        <end position="271"/>
    </location>
</feature>
<dbReference type="EMBL" id="SZPX01000002">
    <property type="protein sequence ID" value="TKI70415.1"/>
    <property type="molecule type" value="Genomic_DNA"/>
</dbReference>
<evidence type="ECO:0000259" key="5">
    <source>
        <dbReference type="PROSITE" id="PS50887"/>
    </source>
</evidence>
<proteinExistence type="predicted"/>
<name>A0A4U2Z8Y6_9BACT</name>
<evidence type="ECO:0000256" key="3">
    <source>
        <dbReference type="SAM" id="Coils"/>
    </source>
</evidence>
<feature type="transmembrane region" description="Helical" evidence="4">
    <location>
        <begin position="340"/>
        <end position="362"/>
    </location>
</feature>
<feature type="transmembrane region" description="Helical" evidence="4">
    <location>
        <begin position="216"/>
        <end position="235"/>
    </location>
</feature>
<dbReference type="GO" id="GO:1902201">
    <property type="term" value="P:negative regulation of bacterial-type flagellum-dependent cell motility"/>
    <property type="evidence" value="ECO:0007669"/>
    <property type="project" value="TreeGrafter"/>
</dbReference>
<dbReference type="AlphaFoldDB" id="A0A4U2Z8Y6"/>
<feature type="transmembrane region" description="Helical" evidence="4">
    <location>
        <begin position="368"/>
        <end position="388"/>
    </location>
</feature>
<dbReference type="InterPro" id="IPR011622">
    <property type="entry name" value="7TMR_DISM_rcpt_extracell_dom2"/>
</dbReference>
<feature type="domain" description="GGDEF" evidence="5">
    <location>
        <begin position="478"/>
        <end position="605"/>
    </location>
</feature>
<feature type="transmembrane region" description="Helical" evidence="4">
    <location>
        <begin position="183"/>
        <end position="204"/>
    </location>
</feature>
<organism evidence="6 7">
    <name type="scientific">Sulfurimonas crateris</name>
    <dbReference type="NCBI Taxonomy" id="2574727"/>
    <lineage>
        <taxon>Bacteria</taxon>
        <taxon>Pseudomonadati</taxon>
        <taxon>Campylobacterota</taxon>
        <taxon>Epsilonproteobacteria</taxon>
        <taxon>Campylobacterales</taxon>
        <taxon>Sulfurimonadaceae</taxon>
        <taxon>Sulfurimonas</taxon>
    </lineage>
</organism>
<sequence length="605" mass="69159">MHRGLKNLYLIFIFFALFAQSSFSDIIKVDGKTQKVGVTKFSELFIDDQSHFSYEDVSENTFGDNFKSSNSTAVSSKTPRETIWLRFNIVNSSNTTFSGKLEIPIVWLNKVEVYLRTPSKDANRTFDTLKLSDIKEVNARSFFIPLEMSALQSSTIYIKAQGVNKMAFAPKLYSLEKAESRTIYIAMLNGALIGILLVIFLYNLSNYLTLKDKNYLFYLYYLVGLLFLVGTYYGYNIQLLWDSSYEFNENIYYPIVAFNFLTALLLSRNFLKVESQSAKIDKYLLILAGLSVLLGIFGLIFGSCNSSAYATLIFTLVNFIFLVSISAISIKQNISGSGYFLLAWLFLSVGNLVLIGLVLGFIKYSDLVYDIYAVLVVLNILMISFAMVERIRDEESQCEFKVQKEHEVASKLNISKKELRELNEKLQRKLARQEKELETKSKESQMLSNKDEVTKLYNKSKLEEILTNELHRAKRYDYEFSVIVANIDGMKEINDTHGYEVGNSVMKEMGELFIRHIRYLDTVGRWSDNEYLIICPQTGGKHAFTAAEHLQSYVERNKFFFIGKATASFGVTDCQPDDTLQELLKRAYEALAKAKEGGKNRVEIL</sequence>
<dbReference type="Gene3D" id="2.60.40.2380">
    <property type="match status" value="1"/>
</dbReference>
<dbReference type="NCBIfam" id="TIGR00254">
    <property type="entry name" value="GGDEF"/>
    <property type="match status" value="1"/>
</dbReference>
<dbReference type="PANTHER" id="PTHR45138:SF9">
    <property type="entry name" value="DIGUANYLATE CYCLASE DGCM-RELATED"/>
    <property type="match status" value="1"/>
</dbReference>
<comment type="caution">
    <text evidence="6">The sequence shown here is derived from an EMBL/GenBank/DDBJ whole genome shotgun (WGS) entry which is preliminary data.</text>
</comment>
<dbReference type="GO" id="GO:0043709">
    <property type="term" value="P:cell adhesion involved in single-species biofilm formation"/>
    <property type="evidence" value="ECO:0007669"/>
    <property type="project" value="TreeGrafter"/>
</dbReference>
<dbReference type="GO" id="GO:0005886">
    <property type="term" value="C:plasma membrane"/>
    <property type="evidence" value="ECO:0007669"/>
    <property type="project" value="TreeGrafter"/>
</dbReference>
<dbReference type="InterPro" id="IPR000160">
    <property type="entry name" value="GGDEF_dom"/>
</dbReference>
<reference evidence="6 7" key="1">
    <citation type="submission" date="2019-04" db="EMBL/GenBank/DDBJ databases">
        <title>Sulfurimonas crateris sp. nov. a facultative anaerobic sulfur-oxidizing chemolithautotrophic bacterium isolated from a terrestrial mud vulcano.</title>
        <authorList>
            <person name="Ratnikova N.M."/>
            <person name="Slobodkin A.I."/>
            <person name="Merkel A.Y."/>
            <person name="Novikov A."/>
            <person name="Bonch-Osmolovskaya E.A."/>
            <person name="Slobodkina G.B."/>
        </authorList>
    </citation>
    <scope>NUCLEOTIDE SEQUENCE [LARGE SCALE GENOMIC DNA]</scope>
    <source>
        <strain evidence="6 7">SN118</strain>
    </source>
</reference>
<evidence type="ECO:0000313" key="7">
    <source>
        <dbReference type="Proteomes" id="UP000309561"/>
    </source>
</evidence>
<feature type="coiled-coil region" evidence="3">
    <location>
        <begin position="409"/>
        <end position="450"/>
    </location>
</feature>
<protein>
    <recommendedName>
        <fullName evidence="1">diguanylate cyclase</fullName>
        <ecNumber evidence="1">2.7.7.65</ecNumber>
    </recommendedName>
</protein>
<dbReference type="Proteomes" id="UP000309561">
    <property type="component" value="Unassembled WGS sequence"/>
</dbReference>
<keyword evidence="4" id="KW-0472">Membrane</keyword>
<gene>
    <name evidence="6" type="ORF">FCU45_03785</name>
</gene>
<dbReference type="Pfam" id="PF00990">
    <property type="entry name" value="GGDEF"/>
    <property type="match status" value="1"/>
</dbReference>
<keyword evidence="3" id="KW-0175">Coiled coil</keyword>
<dbReference type="EC" id="2.7.7.65" evidence="1"/>
<dbReference type="SUPFAM" id="SSF55073">
    <property type="entry name" value="Nucleotide cyclase"/>
    <property type="match status" value="1"/>
</dbReference>
<accession>A0A4U2Z8Y6</accession>
<dbReference type="InterPro" id="IPR043128">
    <property type="entry name" value="Rev_trsase/Diguanyl_cyclase"/>
</dbReference>
<evidence type="ECO:0000256" key="2">
    <source>
        <dbReference type="ARBA" id="ARBA00034247"/>
    </source>
</evidence>
<feature type="transmembrane region" description="Helical" evidence="4">
    <location>
        <begin position="308"/>
        <end position="328"/>
    </location>
</feature>
<dbReference type="GO" id="GO:0052621">
    <property type="term" value="F:diguanylate cyclase activity"/>
    <property type="evidence" value="ECO:0007669"/>
    <property type="project" value="UniProtKB-EC"/>
</dbReference>
<dbReference type="Pfam" id="PF07695">
    <property type="entry name" value="7TMR-DISM_7TM"/>
    <property type="match status" value="1"/>
</dbReference>
<dbReference type="InterPro" id="IPR050469">
    <property type="entry name" value="Diguanylate_Cyclase"/>
</dbReference>
<dbReference type="SMART" id="SM00267">
    <property type="entry name" value="GGDEF"/>
    <property type="match status" value="1"/>
</dbReference>
<evidence type="ECO:0000256" key="1">
    <source>
        <dbReference type="ARBA" id="ARBA00012528"/>
    </source>
</evidence>
<keyword evidence="4" id="KW-0812">Transmembrane</keyword>
<feature type="transmembrane region" description="Helical" evidence="4">
    <location>
        <begin position="283"/>
        <end position="302"/>
    </location>
</feature>
<dbReference type="RefSeq" id="WP_137012436.1">
    <property type="nucleotide sequence ID" value="NZ_SZPX01000002.1"/>
</dbReference>
<evidence type="ECO:0000256" key="4">
    <source>
        <dbReference type="SAM" id="Phobius"/>
    </source>
</evidence>
<dbReference type="PROSITE" id="PS50887">
    <property type="entry name" value="GGDEF"/>
    <property type="match status" value="1"/>
</dbReference>